<feature type="transmembrane region" description="Helical" evidence="1">
    <location>
        <begin position="16"/>
        <end position="38"/>
    </location>
</feature>
<dbReference type="EMBL" id="QZFU01000045">
    <property type="protein sequence ID" value="RJO69297.1"/>
    <property type="molecule type" value="Genomic_DNA"/>
</dbReference>
<dbReference type="Proteomes" id="UP000266677">
    <property type="component" value="Unassembled WGS sequence"/>
</dbReference>
<evidence type="ECO:0008006" key="4">
    <source>
        <dbReference type="Google" id="ProtNLM"/>
    </source>
</evidence>
<dbReference type="AlphaFoldDB" id="A0A3A4K8J0"/>
<comment type="caution">
    <text evidence="2">The sequence shown here is derived from an EMBL/GenBank/DDBJ whole genome shotgun (WGS) entry which is preliminary data.</text>
</comment>
<accession>A0A3A4K8J0</accession>
<name>A0A3A4K8J0_9NOCA</name>
<keyword evidence="1" id="KW-1133">Transmembrane helix</keyword>
<reference evidence="2 3" key="1">
    <citation type="submission" date="2018-09" db="EMBL/GenBank/DDBJ databases">
        <title>YIM PH21274 draft genome.</title>
        <authorList>
            <person name="Miao C."/>
        </authorList>
    </citation>
    <scope>NUCLEOTIDE SEQUENCE [LARGE SCALE GENOMIC DNA]</scope>
    <source>
        <strain evidence="2 3">YIM PH 21724</strain>
    </source>
</reference>
<protein>
    <recommendedName>
        <fullName evidence="4">DUF3137 domain-containing protein</fullName>
    </recommendedName>
</protein>
<keyword evidence="1" id="KW-0812">Transmembrane</keyword>
<evidence type="ECO:0000256" key="1">
    <source>
        <dbReference type="SAM" id="Phobius"/>
    </source>
</evidence>
<evidence type="ECO:0000313" key="2">
    <source>
        <dbReference type="EMBL" id="RJO69297.1"/>
    </source>
</evidence>
<gene>
    <name evidence="2" type="ORF">D5S18_32165</name>
</gene>
<keyword evidence="3" id="KW-1185">Reference proteome</keyword>
<organism evidence="2 3">
    <name type="scientific">Nocardia panacis</name>
    <dbReference type="NCBI Taxonomy" id="2340916"/>
    <lineage>
        <taxon>Bacteria</taxon>
        <taxon>Bacillati</taxon>
        <taxon>Actinomycetota</taxon>
        <taxon>Actinomycetes</taxon>
        <taxon>Mycobacteriales</taxon>
        <taxon>Nocardiaceae</taxon>
        <taxon>Nocardia</taxon>
    </lineage>
</organism>
<proteinExistence type="predicted"/>
<evidence type="ECO:0000313" key="3">
    <source>
        <dbReference type="Proteomes" id="UP000266677"/>
    </source>
</evidence>
<keyword evidence="1" id="KW-0472">Membrane</keyword>
<sequence length="238" mass="26013">MVVGARDGDGVRRVEWLLGAMCAVLAVSIGAMAVLVPLSVRAERQRRRTLARWAAAHRWSFARAGRAGWTNRLPGRNRQGLGVTLSGRMDGRTVTIADYQYQTTSTRTGSDGNTHRRKHNHRYIVVMIQLDRAHPPVAITTRGLLSQLGRSLFGDRPTATGNPYFDRDFRVLSPNPTHAKELVGPPLMAAHLGDAVPTWSIVGTELVTYSPGYLRDPSRIPAYACGPLRIAALLGCPA</sequence>